<evidence type="ECO:0000256" key="1">
    <source>
        <dbReference type="SAM" id="MobiDB-lite"/>
    </source>
</evidence>
<dbReference type="PANTHER" id="PTHR47027">
    <property type="entry name" value="REVERSE TRANSCRIPTASE DOMAIN-CONTAINING PROTEIN"/>
    <property type="match status" value="1"/>
</dbReference>
<feature type="domain" description="Reverse transcriptase" evidence="2">
    <location>
        <begin position="5"/>
        <end position="102"/>
    </location>
</feature>
<gene>
    <name evidence="3" type="ORF">SSLN_LOCUS11138</name>
</gene>
<dbReference type="Pfam" id="PF00078">
    <property type="entry name" value="RVT_1"/>
    <property type="match status" value="1"/>
</dbReference>
<dbReference type="Proteomes" id="UP000275846">
    <property type="component" value="Unassembled WGS sequence"/>
</dbReference>
<accession>A0A183T3U0</accession>
<evidence type="ECO:0000313" key="4">
    <source>
        <dbReference type="Proteomes" id="UP000275846"/>
    </source>
</evidence>
<evidence type="ECO:0000259" key="2">
    <source>
        <dbReference type="Pfam" id="PF00078"/>
    </source>
</evidence>
<dbReference type="PANTHER" id="PTHR47027:SF26">
    <property type="entry name" value="REVERSE TRANSCRIPTASE DOMAIN-CONTAINING PROTEIN"/>
    <property type="match status" value="1"/>
</dbReference>
<dbReference type="OrthoDB" id="418748at2759"/>
<reference evidence="3 4" key="2">
    <citation type="submission" date="2018-11" db="EMBL/GenBank/DDBJ databases">
        <authorList>
            <consortium name="Pathogen Informatics"/>
        </authorList>
    </citation>
    <scope>NUCLEOTIDE SEQUENCE [LARGE SCALE GENOMIC DNA]</scope>
    <source>
        <strain evidence="3 4">NST_G2</strain>
    </source>
</reference>
<reference evidence="5" key="1">
    <citation type="submission" date="2016-06" db="UniProtKB">
        <authorList>
            <consortium name="WormBaseParasite"/>
        </authorList>
    </citation>
    <scope>IDENTIFICATION</scope>
</reference>
<dbReference type="InterPro" id="IPR000477">
    <property type="entry name" value="RT_dom"/>
</dbReference>
<protein>
    <submittedName>
        <fullName evidence="5">Reverse transcriptase domain-containing protein</fullName>
    </submittedName>
</protein>
<dbReference type="AlphaFoldDB" id="A0A183T3U0"/>
<evidence type="ECO:0000313" key="3">
    <source>
        <dbReference type="EMBL" id="VDL97523.1"/>
    </source>
</evidence>
<dbReference type="EMBL" id="UYSU01036322">
    <property type="protein sequence ID" value="VDL97523.1"/>
    <property type="molecule type" value="Genomic_DNA"/>
</dbReference>
<feature type="compositionally biased region" description="Polar residues" evidence="1">
    <location>
        <begin position="172"/>
        <end position="182"/>
    </location>
</feature>
<sequence length="182" mass="20516">MCQEVRTHLYTTFVDLTKAFDSLNCDGLWKIMQKFGCSESFTHIVRQLHGGMMARVTDNETVAEAFAVTNGVKQGCVFAPNLFNLMFYSMLTDTYHEESPGNHTVYRMYDQLRNKRQMRFHSHVSTGTLHKRLFADVCALNAMTEGDSEGAWTSSSPPAKNSDDTSTRENGSHASVATQYHL</sequence>
<dbReference type="WBParaSite" id="SSLN_0001156501-mRNA-1">
    <property type="protein sequence ID" value="SSLN_0001156501-mRNA-1"/>
    <property type="gene ID" value="SSLN_0001156501"/>
</dbReference>
<name>A0A183T3U0_SCHSO</name>
<keyword evidence="4" id="KW-1185">Reference proteome</keyword>
<feature type="region of interest" description="Disordered" evidence="1">
    <location>
        <begin position="147"/>
        <end position="182"/>
    </location>
</feature>
<evidence type="ECO:0000313" key="5">
    <source>
        <dbReference type="WBParaSite" id="SSLN_0001156501-mRNA-1"/>
    </source>
</evidence>
<feature type="compositionally biased region" description="Basic and acidic residues" evidence="1">
    <location>
        <begin position="161"/>
        <end position="171"/>
    </location>
</feature>
<proteinExistence type="predicted"/>
<organism evidence="5">
    <name type="scientific">Schistocephalus solidus</name>
    <name type="common">Tapeworm</name>
    <dbReference type="NCBI Taxonomy" id="70667"/>
    <lineage>
        <taxon>Eukaryota</taxon>
        <taxon>Metazoa</taxon>
        <taxon>Spiralia</taxon>
        <taxon>Lophotrochozoa</taxon>
        <taxon>Platyhelminthes</taxon>
        <taxon>Cestoda</taxon>
        <taxon>Eucestoda</taxon>
        <taxon>Diphyllobothriidea</taxon>
        <taxon>Diphyllobothriidae</taxon>
        <taxon>Schistocephalus</taxon>
    </lineage>
</organism>